<accession>A0A8H6VZD8</accession>
<keyword evidence="2" id="KW-1185">Reference proteome</keyword>
<dbReference type="Proteomes" id="UP000613580">
    <property type="component" value="Unassembled WGS sequence"/>
</dbReference>
<reference evidence="1" key="1">
    <citation type="submission" date="2020-05" db="EMBL/GenBank/DDBJ databases">
        <title>Mycena genomes resolve the evolution of fungal bioluminescence.</title>
        <authorList>
            <person name="Tsai I.J."/>
        </authorList>
    </citation>
    <scope>NUCLEOTIDE SEQUENCE</scope>
    <source>
        <strain evidence="1">110903Hualien_Pintung</strain>
    </source>
</reference>
<dbReference type="EMBL" id="JACAZE010000018">
    <property type="protein sequence ID" value="KAF7295893.1"/>
    <property type="molecule type" value="Genomic_DNA"/>
</dbReference>
<organism evidence="1 2">
    <name type="scientific">Mycena chlorophos</name>
    <name type="common">Agaric fungus</name>
    <name type="synonym">Agaricus chlorophos</name>
    <dbReference type="NCBI Taxonomy" id="658473"/>
    <lineage>
        <taxon>Eukaryota</taxon>
        <taxon>Fungi</taxon>
        <taxon>Dikarya</taxon>
        <taxon>Basidiomycota</taxon>
        <taxon>Agaricomycotina</taxon>
        <taxon>Agaricomycetes</taxon>
        <taxon>Agaricomycetidae</taxon>
        <taxon>Agaricales</taxon>
        <taxon>Marasmiineae</taxon>
        <taxon>Mycenaceae</taxon>
        <taxon>Mycena</taxon>
    </lineage>
</organism>
<gene>
    <name evidence="1" type="ORF">HMN09_01133000</name>
</gene>
<evidence type="ECO:0000313" key="1">
    <source>
        <dbReference type="EMBL" id="KAF7295893.1"/>
    </source>
</evidence>
<evidence type="ECO:0008006" key="3">
    <source>
        <dbReference type="Google" id="ProtNLM"/>
    </source>
</evidence>
<name>A0A8H6VZD8_MYCCL</name>
<comment type="caution">
    <text evidence="1">The sequence shown here is derived from an EMBL/GenBank/DDBJ whole genome shotgun (WGS) entry which is preliminary data.</text>
</comment>
<dbReference type="OrthoDB" id="3893071at2759"/>
<sequence>MLPVDPRLICHHRFLSETVIMDIETPPIAVYRVEELWFDDGNIVLQAGSAQYRVFRGILARNSAVFQDMLSFPQPPNEELVDGCPLVYLPDNEVEVTPFLKALFIPGFFPPFPARTSFVNIYGCLRLAHKYAVDGLRRTALVHFSSWFRTSLREWEVTEYEEERSERSPAAVATWSFPDDLSLIACAHLAREVDARWTLPNIFYVLGSRLRECGTDVFHGTTSDGITSRLGLGDQKRFLSGFLRQTQATWDVAAFMHTSPHISSSCLHPSRCSAAIILAASQSFPDCRDWHASPLGFWVDDDWKRYGDLCGTCLATLKAEFQDSRQRFWDQLPEMYGLPPWTQLEEMKEAAIGRDMLI</sequence>
<evidence type="ECO:0000313" key="2">
    <source>
        <dbReference type="Proteomes" id="UP000613580"/>
    </source>
</evidence>
<dbReference type="AlphaFoldDB" id="A0A8H6VZD8"/>
<proteinExistence type="predicted"/>
<protein>
    <recommendedName>
        <fullName evidence="3">BTB domain-containing protein</fullName>
    </recommendedName>
</protein>